<feature type="chain" id="PRO_5030551668" evidence="1">
    <location>
        <begin position="30"/>
        <end position="286"/>
    </location>
</feature>
<sequence length="286" mass="30533">MSRKAQIGRAGSAMAMAAALLTAAGPVLAGGSVPFYERSFVLAAHERCGLFSDELGAALTVSTRQARSAALRAGTETAEVNATARRAQARAAEVACNDPELAMVADRVEMAFDGWRRIPSLSFPGLAQPWLADRRAYSQETWALSQTSQTGASPVRFGQTSVEGEMKVVVSFVGAPRPYAARVVMRDTGVMARPWLGRAGALPPAPSRRAVMAMSQAPATRMLLAADRRAGEVWSFPASLGTQLERLDPREGFWVEFLFRDGSVARAAFEVGDISAGRAFLQMGPL</sequence>
<name>A0A7W9A252_9CAUL</name>
<gene>
    <name evidence="2" type="ORF">FHS65_000744</name>
</gene>
<dbReference type="RefSeq" id="WP_206423365.1">
    <property type="nucleotide sequence ID" value="NZ_JACIJB010000001.1"/>
</dbReference>
<comment type="caution">
    <text evidence="2">The sequence shown here is derived from an EMBL/GenBank/DDBJ whole genome shotgun (WGS) entry which is preliminary data.</text>
</comment>
<feature type="signal peptide" evidence="1">
    <location>
        <begin position="1"/>
        <end position="29"/>
    </location>
</feature>
<reference evidence="2 3" key="1">
    <citation type="submission" date="2020-08" db="EMBL/GenBank/DDBJ databases">
        <title>Genomic Encyclopedia of Type Strains, Phase IV (KMG-IV): sequencing the most valuable type-strain genomes for metagenomic binning, comparative biology and taxonomic classification.</title>
        <authorList>
            <person name="Goeker M."/>
        </authorList>
    </citation>
    <scope>NUCLEOTIDE SEQUENCE [LARGE SCALE GENOMIC DNA]</scope>
    <source>
        <strain evidence="2 3">DSM 24448</strain>
    </source>
</reference>
<keyword evidence="1" id="KW-0732">Signal</keyword>
<dbReference type="Proteomes" id="UP000548978">
    <property type="component" value="Unassembled WGS sequence"/>
</dbReference>
<protein>
    <submittedName>
        <fullName evidence="2">Uncharacterized protein</fullName>
    </submittedName>
</protein>
<evidence type="ECO:0000256" key="1">
    <source>
        <dbReference type="SAM" id="SignalP"/>
    </source>
</evidence>
<evidence type="ECO:0000313" key="2">
    <source>
        <dbReference type="EMBL" id="MBB5660026.1"/>
    </source>
</evidence>
<proteinExistence type="predicted"/>
<organism evidence="2 3">
    <name type="scientific">Brevundimonas halotolerans</name>
    <dbReference type="NCBI Taxonomy" id="69670"/>
    <lineage>
        <taxon>Bacteria</taxon>
        <taxon>Pseudomonadati</taxon>
        <taxon>Pseudomonadota</taxon>
        <taxon>Alphaproteobacteria</taxon>
        <taxon>Caulobacterales</taxon>
        <taxon>Caulobacteraceae</taxon>
        <taxon>Brevundimonas</taxon>
    </lineage>
</organism>
<keyword evidence="3" id="KW-1185">Reference proteome</keyword>
<accession>A0A7W9A252</accession>
<evidence type="ECO:0000313" key="3">
    <source>
        <dbReference type="Proteomes" id="UP000548978"/>
    </source>
</evidence>
<dbReference type="AlphaFoldDB" id="A0A7W9A252"/>
<dbReference type="EMBL" id="JACIJB010000001">
    <property type="protein sequence ID" value="MBB5660026.1"/>
    <property type="molecule type" value="Genomic_DNA"/>
</dbReference>